<dbReference type="InterPro" id="IPR055245">
    <property type="entry name" value="HTH_proteobacteria"/>
</dbReference>
<reference evidence="2" key="1">
    <citation type="journal article" date="2022" name="Front. Microbiol.">
        <title>New perspectives on an old grouping: The genomic and phenotypic variability of Oxalobacter formigenes and the implications for calcium oxalate stone prevention.</title>
        <authorList>
            <person name="Chmiel J.A."/>
            <person name="Carr C."/>
            <person name="Stuivenberg G.A."/>
            <person name="Venema R."/>
            <person name="Chanyi R.M."/>
            <person name="Al K.F."/>
            <person name="Giguere D."/>
            <person name="Say H."/>
            <person name="Akouris P.P."/>
            <person name="Dominguez Romero S.A."/>
            <person name="Kwong A."/>
            <person name="Tai V."/>
            <person name="Koval S.F."/>
            <person name="Razvi H."/>
            <person name="Bjazevic J."/>
            <person name="Burton J.P."/>
        </authorList>
    </citation>
    <scope>NUCLEOTIDE SEQUENCE</scope>
    <source>
        <strain evidence="2">WoOx3</strain>
    </source>
</reference>
<name>A0A9E9LXZ5_9BURK</name>
<dbReference type="AlphaFoldDB" id="A0A9E9LXZ5"/>
<evidence type="ECO:0000313" key="2">
    <source>
        <dbReference type="EMBL" id="WAW11331.1"/>
    </source>
</evidence>
<dbReference type="Pfam" id="PF14090">
    <property type="entry name" value="HTH_39"/>
    <property type="match status" value="1"/>
</dbReference>
<keyword evidence="3" id="KW-1185">Reference proteome</keyword>
<dbReference type="EMBL" id="CP098242">
    <property type="protein sequence ID" value="WAW11331.1"/>
    <property type="molecule type" value="Genomic_DNA"/>
</dbReference>
<organism evidence="2 3">
    <name type="scientific">Oxalobacter vibrioformis</name>
    <dbReference type="NCBI Taxonomy" id="933080"/>
    <lineage>
        <taxon>Bacteria</taxon>
        <taxon>Pseudomonadati</taxon>
        <taxon>Pseudomonadota</taxon>
        <taxon>Betaproteobacteria</taxon>
        <taxon>Burkholderiales</taxon>
        <taxon>Oxalobacteraceae</taxon>
        <taxon>Oxalobacter</taxon>
    </lineage>
</organism>
<proteinExistence type="predicted"/>
<evidence type="ECO:0000259" key="1">
    <source>
        <dbReference type="Pfam" id="PF14090"/>
    </source>
</evidence>
<evidence type="ECO:0000313" key="3">
    <source>
        <dbReference type="Proteomes" id="UP001156215"/>
    </source>
</evidence>
<sequence length="59" mass="6808">MTTHEAREQIAVIHPAGRVMELRRQGHDILTHWTKEPNAQGHMHRVAKYVLLSRKGVQS</sequence>
<feature type="domain" description="Winged helix-turn-helix" evidence="1">
    <location>
        <begin position="2"/>
        <end position="53"/>
    </location>
</feature>
<dbReference type="Proteomes" id="UP001156215">
    <property type="component" value="Chromosome"/>
</dbReference>
<dbReference type="KEGG" id="ovb:NB640_08400"/>
<accession>A0A9E9LXZ5</accession>
<protein>
    <submittedName>
        <fullName evidence="2">Helix-turn-helix domain-containing protein</fullName>
    </submittedName>
</protein>
<gene>
    <name evidence="2" type="ORF">NB640_08400</name>
</gene>